<organism evidence="2 3">
    <name type="scientific">Teladorsagia circumcincta</name>
    <name type="common">Brown stomach worm</name>
    <name type="synonym">Ostertagia circumcincta</name>
    <dbReference type="NCBI Taxonomy" id="45464"/>
    <lineage>
        <taxon>Eukaryota</taxon>
        <taxon>Metazoa</taxon>
        <taxon>Ecdysozoa</taxon>
        <taxon>Nematoda</taxon>
        <taxon>Chromadorea</taxon>
        <taxon>Rhabditida</taxon>
        <taxon>Rhabditina</taxon>
        <taxon>Rhabditomorpha</taxon>
        <taxon>Strongyloidea</taxon>
        <taxon>Trichostrongylidae</taxon>
        <taxon>Teladorsagia</taxon>
    </lineage>
</organism>
<evidence type="ECO:0000313" key="2">
    <source>
        <dbReference type="EMBL" id="PIO67156.1"/>
    </source>
</evidence>
<reference evidence="2 3" key="1">
    <citation type="submission" date="2015-09" db="EMBL/GenBank/DDBJ databases">
        <title>Draft genome of the parasitic nematode Teladorsagia circumcincta isolate WARC Sus (inbred).</title>
        <authorList>
            <person name="Mitreva M."/>
        </authorList>
    </citation>
    <scope>NUCLEOTIDE SEQUENCE [LARGE SCALE GENOMIC DNA]</scope>
    <source>
        <strain evidence="2 3">S</strain>
    </source>
</reference>
<evidence type="ECO:0000256" key="1">
    <source>
        <dbReference type="ARBA" id="ARBA00005598"/>
    </source>
</evidence>
<dbReference type="Proteomes" id="UP000230423">
    <property type="component" value="Unassembled WGS sequence"/>
</dbReference>
<dbReference type="AlphaFoldDB" id="A0A2G9UA73"/>
<sequence length="127" mass="14384">MWHHFGRRLDECSPDIVRQYRVYFQHLPNPTNLAMFIESYVNRSAIAMSRDGQNGPQLNVPVLQIVGAGSPFVNDTVEPFCYCDVTGRSEWSSAECACTADCWCWKPIRERHCGGEHEIGSCPFGLD</sequence>
<name>A0A2G9UA73_TELCI</name>
<evidence type="ECO:0000313" key="3">
    <source>
        <dbReference type="Proteomes" id="UP000230423"/>
    </source>
</evidence>
<protein>
    <submittedName>
        <fullName evidence="2">Uncharacterized protein</fullName>
    </submittedName>
</protein>
<dbReference type="InterPro" id="IPR029058">
    <property type="entry name" value="AB_hydrolase_fold"/>
</dbReference>
<dbReference type="Gene3D" id="3.40.50.1820">
    <property type="entry name" value="alpha/beta hydrolase"/>
    <property type="match status" value="1"/>
</dbReference>
<comment type="similarity">
    <text evidence="1">Belongs to the NDRG family.</text>
</comment>
<accession>A0A2G9UA73</accession>
<dbReference type="EMBL" id="KZ347778">
    <property type="protein sequence ID" value="PIO67156.1"/>
    <property type="molecule type" value="Genomic_DNA"/>
</dbReference>
<dbReference type="OrthoDB" id="741027at2759"/>
<keyword evidence="3" id="KW-1185">Reference proteome</keyword>
<dbReference type="InterPro" id="IPR004142">
    <property type="entry name" value="NDRG"/>
</dbReference>
<dbReference type="PANTHER" id="PTHR11034">
    <property type="entry name" value="N-MYC DOWNSTREAM REGULATED"/>
    <property type="match status" value="1"/>
</dbReference>
<proteinExistence type="inferred from homology"/>
<gene>
    <name evidence="2" type="ORF">TELCIR_11109</name>
</gene>
<dbReference type="Pfam" id="PF03096">
    <property type="entry name" value="Ndr"/>
    <property type="match status" value="1"/>
</dbReference>